<feature type="domain" description="Sushi" evidence="14">
    <location>
        <begin position="399"/>
        <end position="461"/>
    </location>
</feature>
<evidence type="ECO:0000256" key="7">
    <source>
        <dbReference type="ARBA" id="ARBA00022737"/>
    </source>
</evidence>
<comment type="subcellular location">
    <subcellularLocation>
        <location evidence="1">Membrane</location>
    </subcellularLocation>
    <subcellularLocation>
        <location evidence="2">Secreted</location>
    </subcellularLocation>
</comment>
<feature type="domain" description="Sushi" evidence="14">
    <location>
        <begin position="88"/>
        <end position="149"/>
    </location>
</feature>
<feature type="domain" description="Sushi" evidence="14">
    <location>
        <begin position="470"/>
        <end position="533"/>
    </location>
</feature>
<feature type="disulfide bond" evidence="13">
    <location>
        <begin position="153"/>
        <end position="196"/>
    </location>
</feature>
<evidence type="ECO:0000256" key="5">
    <source>
        <dbReference type="ARBA" id="ARBA00022659"/>
    </source>
</evidence>
<proteinExistence type="predicted"/>
<evidence type="ECO:0000256" key="8">
    <source>
        <dbReference type="ARBA" id="ARBA00022837"/>
    </source>
</evidence>
<dbReference type="InterPro" id="IPR050350">
    <property type="entry name" value="Compl-Cell_Adhes-Reg"/>
</dbReference>
<evidence type="ECO:0000256" key="11">
    <source>
        <dbReference type="ARBA" id="ARBA00023157"/>
    </source>
</evidence>
<dbReference type="Gene3D" id="2.20.28.230">
    <property type="match status" value="1"/>
</dbReference>
<feature type="domain" description="Sushi" evidence="14">
    <location>
        <begin position="534"/>
        <end position="591"/>
    </location>
</feature>
<evidence type="ECO:0000256" key="3">
    <source>
        <dbReference type="ARBA" id="ARBA00022525"/>
    </source>
</evidence>
<comment type="caution">
    <text evidence="13">Lacks conserved residue(s) required for the propagation of feature annotation.</text>
</comment>
<dbReference type="PANTHER" id="PTHR19325:SF575">
    <property type="entry name" value="LOCOMOTION-RELATED PROTEIN HIKARU GENKI"/>
    <property type="match status" value="1"/>
</dbReference>
<dbReference type="GO" id="GO:0005576">
    <property type="term" value="C:extracellular region"/>
    <property type="evidence" value="ECO:0007669"/>
    <property type="project" value="UniProtKB-SubCell"/>
</dbReference>
<dbReference type="AlphaFoldDB" id="A0A9Q1C5E5"/>
<evidence type="ECO:0000259" key="14">
    <source>
        <dbReference type="PROSITE" id="PS50923"/>
    </source>
</evidence>
<keyword evidence="10" id="KW-0472">Membrane</keyword>
<feature type="disulfide bond" evidence="13">
    <location>
        <begin position="301"/>
        <end position="328"/>
    </location>
</feature>
<evidence type="ECO:0000313" key="15">
    <source>
        <dbReference type="EMBL" id="KAJ8038755.1"/>
    </source>
</evidence>
<dbReference type="Pfam" id="PF00084">
    <property type="entry name" value="Sushi"/>
    <property type="match status" value="9"/>
</dbReference>
<dbReference type="EMBL" id="JAIZAY010000007">
    <property type="protein sequence ID" value="KAJ8038755.1"/>
    <property type="molecule type" value="Genomic_DNA"/>
</dbReference>
<dbReference type="PANTHER" id="PTHR19325">
    <property type="entry name" value="COMPLEMENT COMPONENT-RELATED SUSHI DOMAIN-CONTAINING"/>
    <property type="match status" value="1"/>
</dbReference>
<sequence>MAHAELETGVAARKFRRCNEKSRAAARACLGKQPAFQTQCTKNKDEVSRLGRECARPCNSDGTCLRTGHSCICDDICGESCIPVERENYCDPALLSTSHATYTVNLATAKFGSIAQYTCADGFFPAGGDNERTCTGGGGWSGNALICNPENACYDPPVVEHASHNGSKEYYLAGELLVYSCDFGYYRGNSIPLLMCQQIGDSAAWGNFKMSCSPKSCGYPGNIDHGRIEGSVYSFLSSVTYVCDIGYKILGIATRYCQANQKWSGYLPQCIPVTCRTLSAPENGKTIGSNHGYDDEVSFICNDGFILNGVSNLRCQHDGTWSSPTPTCKAISEVCHMPQHPLNGQWVTGSNCRDGQYQLRGCQLSYTCNRNYIPVNSSVVYVCSEPEWDKREEPLCEPDACYNPPIVEHASHNGSKEYYFPGEVLFYSCHFGYYGGNSIPLTCEKSSNLATWENFEMTCSRKIFSAAPTSACYDPPVVAYASHNGSKEYYLAGELLVYSCDFGYYRGNSIPLLMCQQAGDTVAWGNLNMTCLPKSCGHPGNIQHGEIEGSAFIFNTSVTYACDRGYKIQGTAIRHCQADQEWSGNLPQCIPVECRNLLAPGDGKIIGSNHSYNDEVSFSCNDGFMLDGESTLRCQHDGTWSSPPPTCNELCSMPKDPTNGRWIKGSNCRDGQYQLRGCQLSYTCNEEYVPVNTSVVYICSEPEWEQTEEPLCKPELCSMPKDPINGQWVKGSGCQDGQDQFPECELSYTCNEEYVPANTSVVYVCSEPEWDQMEEPLCKPDACYDPPPVVENASHNGSKEYYWARELLFYTCDDGYYRSGISIPLLMCQKKGNTVAWGDFDMTCLRKIVFSLPF</sequence>
<keyword evidence="4" id="KW-0245">EGF-like domain</keyword>
<keyword evidence="8" id="KW-0106">Calcium</keyword>
<feature type="disulfide bond" evidence="13">
    <location>
        <begin position="472"/>
        <end position="515"/>
    </location>
</feature>
<evidence type="ECO:0000256" key="13">
    <source>
        <dbReference type="PROSITE-ProRule" id="PRU00302"/>
    </source>
</evidence>
<organism evidence="15 16">
    <name type="scientific">Holothuria leucospilota</name>
    <name type="common">Black long sea cucumber</name>
    <name type="synonym">Mertensiothuria leucospilota</name>
    <dbReference type="NCBI Taxonomy" id="206669"/>
    <lineage>
        <taxon>Eukaryota</taxon>
        <taxon>Metazoa</taxon>
        <taxon>Echinodermata</taxon>
        <taxon>Eleutherozoa</taxon>
        <taxon>Echinozoa</taxon>
        <taxon>Holothuroidea</taxon>
        <taxon>Aspidochirotacea</taxon>
        <taxon>Aspidochirotida</taxon>
        <taxon>Holothuriidae</taxon>
        <taxon>Holothuria</taxon>
    </lineage>
</organism>
<keyword evidence="5 13" id="KW-0768">Sushi</keyword>
<feature type="domain" description="Sushi" evidence="14">
    <location>
        <begin position="273"/>
        <end position="330"/>
    </location>
</feature>
<feature type="disulfide bond" evidence="13">
    <location>
        <begin position="620"/>
        <end position="647"/>
    </location>
</feature>
<feature type="domain" description="Sushi" evidence="14">
    <location>
        <begin position="781"/>
        <end position="846"/>
    </location>
</feature>
<feature type="domain" description="Sushi" evidence="14">
    <location>
        <begin position="215"/>
        <end position="272"/>
    </location>
</feature>
<dbReference type="GO" id="GO:0007155">
    <property type="term" value="P:cell adhesion"/>
    <property type="evidence" value="ECO:0007669"/>
    <property type="project" value="UniProtKB-KW"/>
</dbReference>
<dbReference type="Proteomes" id="UP001152320">
    <property type="component" value="Chromosome 7"/>
</dbReference>
<gene>
    <name evidence="15" type="ORF">HOLleu_16268</name>
</gene>
<feature type="domain" description="Sushi" evidence="14">
    <location>
        <begin position="151"/>
        <end position="214"/>
    </location>
</feature>
<keyword evidence="7" id="KW-0677">Repeat</keyword>
<dbReference type="Gene3D" id="2.10.70.10">
    <property type="entry name" value="Complement Module, domain 1"/>
    <property type="match status" value="9"/>
</dbReference>
<dbReference type="InterPro" id="IPR000436">
    <property type="entry name" value="Sushi_SCR_CCP_dom"/>
</dbReference>
<dbReference type="InterPro" id="IPR035976">
    <property type="entry name" value="Sushi/SCR/CCP_sf"/>
</dbReference>
<evidence type="ECO:0000256" key="9">
    <source>
        <dbReference type="ARBA" id="ARBA00022889"/>
    </source>
</evidence>
<keyword evidence="16" id="KW-1185">Reference proteome</keyword>
<evidence type="ECO:0000256" key="10">
    <source>
        <dbReference type="ARBA" id="ARBA00023136"/>
    </source>
</evidence>
<feature type="domain" description="Sushi" evidence="14">
    <location>
        <begin position="592"/>
        <end position="649"/>
    </location>
</feature>
<dbReference type="CDD" id="cd00033">
    <property type="entry name" value="CCP"/>
    <property type="match status" value="9"/>
</dbReference>
<dbReference type="OrthoDB" id="5804959at2759"/>
<keyword evidence="11 13" id="KW-1015">Disulfide bond</keyword>
<feature type="disulfide bond" evidence="13">
    <location>
        <begin position="243"/>
        <end position="270"/>
    </location>
</feature>
<keyword evidence="9" id="KW-0130">Cell adhesion</keyword>
<dbReference type="FunFam" id="2.10.70.10:FF:000064">
    <property type="entry name" value="Fibulin 7"/>
    <property type="match status" value="2"/>
</dbReference>
<accession>A0A9Q1C5E5</accession>
<keyword evidence="3" id="KW-0964">Secreted</keyword>
<dbReference type="PROSITE" id="PS50923">
    <property type="entry name" value="SUSHI"/>
    <property type="match status" value="9"/>
</dbReference>
<comment type="caution">
    <text evidence="15">The sequence shown here is derived from an EMBL/GenBank/DDBJ whole genome shotgun (WGS) entry which is preliminary data.</text>
</comment>
<protein>
    <submittedName>
        <fullName evidence="15">CUB and sushi domain-containing protein 1</fullName>
    </submittedName>
</protein>
<evidence type="ECO:0000313" key="16">
    <source>
        <dbReference type="Proteomes" id="UP001152320"/>
    </source>
</evidence>
<dbReference type="FunFam" id="2.10.70.10:FF:000011">
    <property type="entry name" value="CUB and sushi domain-containing protein 3 isoform A"/>
    <property type="match status" value="1"/>
</dbReference>
<name>A0A9Q1C5E5_HOLLE</name>
<dbReference type="SMART" id="SM00032">
    <property type="entry name" value="CCP"/>
    <property type="match status" value="12"/>
</dbReference>
<evidence type="ECO:0000256" key="1">
    <source>
        <dbReference type="ARBA" id="ARBA00004370"/>
    </source>
</evidence>
<keyword evidence="6" id="KW-0732">Signal</keyword>
<dbReference type="SUPFAM" id="SSF57535">
    <property type="entry name" value="Complement control module/SCR domain"/>
    <property type="match status" value="10"/>
</dbReference>
<evidence type="ECO:0000256" key="12">
    <source>
        <dbReference type="ARBA" id="ARBA00023180"/>
    </source>
</evidence>
<evidence type="ECO:0000256" key="4">
    <source>
        <dbReference type="ARBA" id="ARBA00022536"/>
    </source>
</evidence>
<reference evidence="15" key="1">
    <citation type="submission" date="2021-10" db="EMBL/GenBank/DDBJ databases">
        <title>Tropical sea cucumber genome reveals ecological adaptation and Cuvierian tubules defense mechanism.</title>
        <authorList>
            <person name="Chen T."/>
        </authorList>
    </citation>
    <scope>NUCLEOTIDE SEQUENCE</scope>
    <source>
        <strain evidence="15">Nanhai2018</strain>
        <tissue evidence="15">Muscle</tissue>
    </source>
</reference>
<evidence type="ECO:0000256" key="2">
    <source>
        <dbReference type="ARBA" id="ARBA00004613"/>
    </source>
</evidence>
<dbReference type="GO" id="GO:0016020">
    <property type="term" value="C:membrane"/>
    <property type="evidence" value="ECO:0007669"/>
    <property type="project" value="UniProtKB-SubCell"/>
</dbReference>
<evidence type="ECO:0000256" key="6">
    <source>
        <dbReference type="ARBA" id="ARBA00022729"/>
    </source>
</evidence>
<feature type="disulfide bond" evidence="13">
    <location>
        <begin position="562"/>
        <end position="589"/>
    </location>
</feature>
<keyword evidence="12" id="KW-0325">Glycoprotein</keyword>